<evidence type="ECO:0000313" key="1">
    <source>
        <dbReference type="EMBL" id="KKN12084.1"/>
    </source>
</evidence>
<organism evidence="1">
    <name type="scientific">marine sediment metagenome</name>
    <dbReference type="NCBI Taxonomy" id="412755"/>
    <lineage>
        <taxon>unclassified sequences</taxon>
        <taxon>metagenomes</taxon>
        <taxon>ecological metagenomes</taxon>
    </lineage>
</organism>
<dbReference type="EMBL" id="LAZR01004069">
    <property type="protein sequence ID" value="KKN12084.1"/>
    <property type="molecule type" value="Genomic_DNA"/>
</dbReference>
<sequence length="97" mass="11397">MMIIWGGIISVLSYFVKGEFGETLANFGTDSFQYNILIKHKIMFVSRFPKLIEEGYILQELNDIAESFFVRYPKHIFNNWDYNVSKFIGFNEVLAEL</sequence>
<reference evidence="1" key="1">
    <citation type="journal article" date="2015" name="Nature">
        <title>Complex archaea that bridge the gap between prokaryotes and eukaryotes.</title>
        <authorList>
            <person name="Spang A."/>
            <person name="Saw J.H."/>
            <person name="Jorgensen S.L."/>
            <person name="Zaremba-Niedzwiedzka K."/>
            <person name="Martijn J."/>
            <person name="Lind A.E."/>
            <person name="van Eijk R."/>
            <person name="Schleper C."/>
            <person name="Guy L."/>
            <person name="Ettema T.J."/>
        </authorList>
    </citation>
    <scope>NUCLEOTIDE SEQUENCE</scope>
</reference>
<name>A0A0F9N289_9ZZZZ</name>
<protein>
    <submittedName>
        <fullName evidence="1">Uncharacterized protein</fullName>
    </submittedName>
</protein>
<comment type="caution">
    <text evidence="1">The sequence shown here is derived from an EMBL/GenBank/DDBJ whole genome shotgun (WGS) entry which is preliminary data.</text>
</comment>
<accession>A0A0F9N289</accession>
<gene>
    <name evidence="1" type="ORF">LCGC14_1020070</name>
</gene>
<dbReference type="AlphaFoldDB" id="A0A0F9N289"/>
<proteinExistence type="predicted"/>